<dbReference type="AlphaFoldDB" id="D8PGM9"/>
<feature type="transmembrane region" description="Helical" evidence="10">
    <location>
        <begin position="148"/>
        <end position="168"/>
    </location>
</feature>
<protein>
    <submittedName>
        <fullName evidence="11">Virulence factor mviN homolog</fullName>
    </submittedName>
</protein>
<feature type="transmembrane region" description="Helical" evidence="10">
    <location>
        <begin position="61"/>
        <end position="85"/>
    </location>
</feature>
<dbReference type="GO" id="GO:0009252">
    <property type="term" value="P:peptidoglycan biosynthetic process"/>
    <property type="evidence" value="ECO:0007669"/>
    <property type="project" value="UniProtKB-KW"/>
</dbReference>
<evidence type="ECO:0000256" key="4">
    <source>
        <dbReference type="ARBA" id="ARBA00022960"/>
    </source>
</evidence>
<dbReference type="InterPro" id="IPR051050">
    <property type="entry name" value="Lipid_II_flippase_MurJ/MviN"/>
</dbReference>
<evidence type="ECO:0000256" key="2">
    <source>
        <dbReference type="ARBA" id="ARBA00022475"/>
    </source>
</evidence>
<comment type="subcellular location">
    <subcellularLocation>
        <location evidence="1">Cell membrane</location>
        <topology evidence="1">Multi-pass membrane protein</topology>
    </subcellularLocation>
</comment>
<name>D8PGM9_9BACT</name>
<feature type="transmembrane region" description="Helical" evidence="10">
    <location>
        <begin position="245"/>
        <end position="266"/>
    </location>
</feature>
<dbReference type="GO" id="GO:0034204">
    <property type="term" value="P:lipid translocation"/>
    <property type="evidence" value="ECO:0007669"/>
    <property type="project" value="TreeGrafter"/>
</dbReference>
<evidence type="ECO:0000256" key="8">
    <source>
        <dbReference type="ARBA" id="ARBA00060041"/>
    </source>
</evidence>
<comment type="function">
    <text evidence="8">Involved in peptidoglycan biosynthesis. Transports lipid-linked peptidoglycan precursors from the inner to the outer leaflet of the cytoplasmic membrane.</text>
</comment>
<keyword evidence="7 10" id="KW-0472">Membrane</keyword>
<feature type="transmembrane region" description="Helical" evidence="10">
    <location>
        <begin position="106"/>
        <end position="128"/>
    </location>
</feature>
<evidence type="ECO:0000256" key="10">
    <source>
        <dbReference type="SAM" id="Phobius"/>
    </source>
</evidence>
<keyword evidence="6 10" id="KW-1133">Transmembrane helix</keyword>
<dbReference type="Proteomes" id="UP000001660">
    <property type="component" value="Chromosome"/>
</dbReference>
<feature type="transmembrane region" description="Helical" evidence="10">
    <location>
        <begin position="424"/>
        <end position="450"/>
    </location>
</feature>
<dbReference type="PANTHER" id="PTHR47019:SF1">
    <property type="entry name" value="LIPID II FLIPPASE MURJ"/>
    <property type="match status" value="1"/>
</dbReference>
<feature type="transmembrane region" description="Helical" evidence="10">
    <location>
        <begin position="324"/>
        <end position="344"/>
    </location>
</feature>
<evidence type="ECO:0000256" key="6">
    <source>
        <dbReference type="ARBA" id="ARBA00022989"/>
    </source>
</evidence>
<dbReference type="PRINTS" id="PR01806">
    <property type="entry name" value="VIRFACTRMVIN"/>
</dbReference>
<dbReference type="Pfam" id="PF03023">
    <property type="entry name" value="MurJ"/>
    <property type="match status" value="1"/>
</dbReference>
<evidence type="ECO:0000256" key="9">
    <source>
        <dbReference type="ARBA" id="ARBA00061532"/>
    </source>
</evidence>
<keyword evidence="12" id="KW-1185">Reference proteome</keyword>
<proteinExistence type="inferred from homology"/>
<keyword evidence="5" id="KW-0573">Peptidoglycan synthesis</keyword>
<comment type="similarity">
    <text evidence="9">Belongs to the MurJ/MviN family.</text>
</comment>
<dbReference type="PANTHER" id="PTHR47019">
    <property type="entry name" value="LIPID II FLIPPASE MURJ"/>
    <property type="match status" value="1"/>
</dbReference>
<dbReference type="GO" id="GO:0015648">
    <property type="term" value="F:lipid-linked peptidoglycan transporter activity"/>
    <property type="evidence" value="ECO:0007669"/>
    <property type="project" value="TreeGrafter"/>
</dbReference>
<feature type="transmembrane region" description="Helical" evidence="10">
    <location>
        <begin position="286"/>
        <end position="304"/>
    </location>
</feature>
<sequence length="459" mass="49541">MNHSLRIGLKWWATWQRQASNRRVLAALFTVGGCSLLGKVSAFAKDAVVAYQFGRGDELDAFLIALVIPQFTITLLGGSLNAALIPTYIQVREQEGPEAAQRVFSTVTLLTSGFLVLTCLILMLSAPWLMPLLAGGYATEKLSLAKALYAVLLSTILFSGIGTTWGAVLNAGNRFALAAAVPLVTSLTTMLAVLWLARSWSVYALALAAVTGAFIEAALLGWQLKRLGISLLPRWYGVTPATREVLGQYWPMVAAAFLMGSTHLISQGMAAMLDPGSVSALGYGNKVTAVLLGIGATAVGTAFLPHFSRMVALNDWNGIRDTLFSYTGLLLAVTVPVTAFLMYMSEPVIALLFQRGAFTESDTKIVGEVQIMYLLQVPPCIAGMLAVRLIAAMKSTHIMLWGNTLNILMCVVLTYFLMRQFGVVGIALATSAMYMVSFCFLWIVSVRCLATKTAVRQRK</sequence>
<evidence type="ECO:0000256" key="5">
    <source>
        <dbReference type="ARBA" id="ARBA00022984"/>
    </source>
</evidence>
<gene>
    <name evidence="11" type="primary">mviN</name>
    <name evidence="11" type="ORF">NIDE2710</name>
</gene>
<dbReference type="EMBL" id="FP929003">
    <property type="protein sequence ID" value="CBK42416.1"/>
    <property type="molecule type" value="Genomic_DNA"/>
</dbReference>
<reference evidence="11 12" key="1">
    <citation type="journal article" date="2010" name="Proc. Natl. Acad. Sci. U.S.A.">
        <title>A Nitrospira metagenome illuminates the physiology and evolution of globally important nitrite-oxidizing bacteria.</title>
        <authorList>
            <person name="Lucker S."/>
            <person name="Wagner M."/>
            <person name="Maixner F."/>
            <person name="Pelletier E."/>
            <person name="Koch H."/>
            <person name="Vacherie B."/>
            <person name="Rattei T."/>
            <person name="Sinninghe Damste J."/>
            <person name="Spieck E."/>
            <person name="Le Paslier D."/>
            <person name="Daims H."/>
        </authorList>
    </citation>
    <scope>NUCLEOTIDE SEQUENCE [LARGE SCALE GENOMIC DNA]</scope>
</reference>
<accession>D8PGM9</accession>
<dbReference type="HOGENOM" id="CLU_006797_4_2_0"/>
<keyword evidence="4" id="KW-0133">Cell shape</keyword>
<feature type="transmembrane region" description="Helical" evidence="10">
    <location>
        <begin position="175"/>
        <end position="197"/>
    </location>
</feature>
<evidence type="ECO:0000313" key="12">
    <source>
        <dbReference type="Proteomes" id="UP000001660"/>
    </source>
</evidence>
<evidence type="ECO:0000256" key="1">
    <source>
        <dbReference type="ARBA" id="ARBA00004651"/>
    </source>
</evidence>
<dbReference type="PROSITE" id="PS51257">
    <property type="entry name" value="PROKAR_LIPOPROTEIN"/>
    <property type="match status" value="1"/>
</dbReference>
<feature type="transmembrane region" description="Helical" evidence="10">
    <location>
        <begin position="203"/>
        <end position="224"/>
    </location>
</feature>
<dbReference type="STRING" id="330214.NIDE2710"/>
<dbReference type="CDD" id="cd13123">
    <property type="entry name" value="MATE_MurJ_like"/>
    <property type="match status" value="1"/>
</dbReference>
<dbReference type="GO" id="GO:0005886">
    <property type="term" value="C:plasma membrane"/>
    <property type="evidence" value="ECO:0007669"/>
    <property type="project" value="UniProtKB-SubCell"/>
</dbReference>
<dbReference type="eggNOG" id="COG0728">
    <property type="taxonomic scope" value="Bacteria"/>
</dbReference>
<dbReference type="GO" id="GO:0008360">
    <property type="term" value="P:regulation of cell shape"/>
    <property type="evidence" value="ECO:0007669"/>
    <property type="project" value="UniProtKB-KW"/>
</dbReference>
<evidence type="ECO:0000256" key="3">
    <source>
        <dbReference type="ARBA" id="ARBA00022692"/>
    </source>
</evidence>
<dbReference type="KEGG" id="nde:NIDE2710"/>
<organism evidence="11 12">
    <name type="scientific">Nitrospira defluvii</name>
    <dbReference type="NCBI Taxonomy" id="330214"/>
    <lineage>
        <taxon>Bacteria</taxon>
        <taxon>Pseudomonadati</taxon>
        <taxon>Nitrospirota</taxon>
        <taxon>Nitrospiria</taxon>
        <taxon>Nitrospirales</taxon>
        <taxon>Nitrospiraceae</taxon>
        <taxon>Nitrospira</taxon>
    </lineage>
</organism>
<keyword evidence="3 10" id="KW-0812">Transmembrane</keyword>
<evidence type="ECO:0000313" key="11">
    <source>
        <dbReference type="EMBL" id="CBK42416.1"/>
    </source>
</evidence>
<keyword evidence="2" id="KW-1003">Cell membrane</keyword>
<dbReference type="InterPro" id="IPR004268">
    <property type="entry name" value="MurJ"/>
</dbReference>
<feature type="transmembrane region" description="Helical" evidence="10">
    <location>
        <begin position="398"/>
        <end position="418"/>
    </location>
</feature>
<feature type="transmembrane region" description="Helical" evidence="10">
    <location>
        <begin position="371"/>
        <end position="391"/>
    </location>
</feature>
<evidence type="ECO:0000256" key="7">
    <source>
        <dbReference type="ARBA" id="ARBA00023136"/>
    </source>
</evidence>